<dbReference type="VEuPathDB" id="TriTrypDB:TcCL_Unassigned01260"/>
<organism evidence="2">
    <name type="scientific">Trypanosoma cruzi</name>
    <dbReference type="NCBI Taxonomy" id="5693"/>
    <lineage>
        <taxon>Eukaryota</taxon>
        <taxon>Discoba</taxon>
        <taxon>Euglenozoa</taxon>
        <taxon>Kinetoplastea</taxon>
        <taxon>Metakinetoplastina</taxon>
        <taxon>Trypanosomatida</taxon>
        <taxon>Trypanosomatidae</taxon>
        <taxon>Trypanosoma</taxon>
        <taxon>Schizotrypanum</taxon>
    </lineage>
</organism>
<feature type="compositionally biased region" description="Basic and acidic residues" evidence="1">
    <location>
        <begin position="52"/>
        <end position="68"/>
    </location>
</feature>
<gene>
    <name evidence="2" type="primary">TC3_47I12.3</name>
</gene>
<feature type="compositionally biased region" description="Polar residues" evidence="1">
    <location>
        <begin position="72"/>
        <end position="85"/>
    </location>
</feature>
<name>Q8T2X4_TRYCR</name>
<dbReference type="AlphaFoldDB" id="Q8T2X4"/>
<dbReference type="EMBL" id="AC113259">
    <property type="protein sequence ID" value="AAM08903.1"/>
    <property type="molecule type" value="Genomic_DNA"/>
</dbReference>
<accession>Q8T2X4</accession>
<feature type="region of interest" description="Disordered" evidence="1">
    <location>
        <begin position="1"/>
        <end position="91"/>
    </location>
</feature>
<proteinExistence type="predicted"/>
<protein>
    <submittedName>
        <fullName evidence="2">TC3_47I12.3</fullName>
    </submittedName>
</protein>
<sequence>MSASTPPPGSAGAWAKTRREHRRSEEAVLHENVGAVFPRDGKALPKSTTTQRAHEEKNAHQRKVSDRRHAQHSSAHTNPPGTASPSLLFKTAGGAPSVTYLQRGALWLPSPWRRSQLLELRVDPLHSAPIRGCDRAKHIQRPPQNAFLAMH</sequence>
<evidence type="ECO:0000256" key="1">
    <source>
        <dbReference type="SAM" id="MobiDB-lite"/>
    </source>
</evidence>
<evidence type="ECO:0000313" key="2">
    <source>
        <dbReference type="EMBL" id="AAM08903.1"/>
    </source>
</evidence>
<reference evidence="2" key="1">
    <citation type="submission" date="2002-04" db="EMBL/GenBank/DDBJ databases">
        <authorList>
            <person name="Andersson B."/>
            <person name="Bontempi E.J."/>
        </authorList>
    </citation>
    <scope>NUCLEOTIDE SEQUENCE</scope>
    <source>
        <strain evidence="2">CL Brener</strain>
    </source>
</reference>